<keyword evidence="1" id="KW-0175">Coiled coil</keyword>
<reference evidence="3 4" key="1">
    <citation type="submission" date="2016-10" db="EMBL/GenBank/DDBJ databases">
        <authorList>
            <person name="de Groot N.N."/>
        </authorList>
    </citation>
    <scope>NUCLEOTIDE SEQUENCE [LARGE SCALE GENOMIC DNA]</scope>
    <source>
        <strain evidence="3 4">DSM 6059</strain>
    </source>
</reference>
<feature type="coiled-coil region" evidence="1">
    <location>
        <begin position="330"/>
        <end position="420"/>
    </location>
</feature>
<dbReference type="PANTHER" id="PTHR32114:SF2">
    <property type="entry name" value="ABC TRANSPORTER ABCH.3"/>
    <property type="match status" value="1"/>
</dbReference>
<dbReference type="EMBL" id="FOLO01000016">
    <property type="protein sequence ID" value="SFC72109.1"/>
    <property type="molecule type" value="Genomic_DNA"/>
</dbReference>
<dbReference type="Proteomes" id="UP000198862">
    <property type="component" value="Unassembled WGS sequence"/>
</dbReference>
<proteinExistence type="predicted"/>
<feature type="coiled-coil region" evidence="1">
    <location>
        <begin position="540"/>
        <end position="567"/>
    </location>
</feature>
<feature type="coiled-coil region" evidence="1">
    <location>
        <begin position="1001"/>
        <end position="1028"/>
    </location>
</feature>
<dbReference type="Gene3D" id="3.40.50.300">
    <property type="entry name" value="P-loop containing nucleotide triphosphate hydrolases"/>
    <property type="match status" value="2"/>
</dbReference>
<evidence type="ECO:0000313" key="3">
    <source>
        <dbReference type="EMBL" id="SFC72109.1"/>
    </source>
</evidence>
<dbReference type="GO" id="GO:0006302">
    <property type="term" value="P:double-strand break repair"/>
    <property type="evidence" value="ECO:0007669"/>
    <property type="project" value="InterPro"/>
</dbReference>
<dbReference type="STRING" id="1123010.SAMN02745724_02368"/>
<dbReference type="InterPro" id="IPR027417">
    <property type="entry name" value="P-loop_NTPase"/>
</dbReference>
<dbReference type="Pfam" id="PF13558">
    <property type="entry name" value="SbcC_Walker_B"/>
    <property type="match status" value="1"/>
</dbReference>
<protein>
    <submittedName>
        <fullName evidence="3">Exonuclease SbcC</fullName>
    </submittedName>
</protein>
<keyword evidence="3" id="KW-0269">Exonuclease</keyword>
<dbReference type="OrthoDB" id="9795626at2"/>
<name>A0A1I1LGE9_9GAMM</name>
<dbReference type="InterPro" id="IPR038729">
    <property type="entry name" value="Rad50/SbcC_AAA"/>
</dbReference>
<sequence length="1230" mass="140065">MKILSLRFQNINSLKGEWKIDFTQAPFNDNGLFAITGPTGAGKTTILDAICLALYHRTPRLNNISKTTNELMTRDTVECMSEVEFEVKGVGYRAFWSQKRSRGKIEGNLQDAKVELVKLNISGDDDILASQVKTKTQLTEEISGLDFARFTKSMLLSQGQFAAFLNAEPNERAELLEQLTGTEIFSLISEKVHQDFSLLKNDLARLKDKAQDVDVLSEEDLVNLKQLHTDNQISLENKIKNKKTITEQQTWLKKYDEAKHNLIQSENNLVSAQKNIDAQQDSFEKLANCEPAEKLRAQFVLLNNVKKKQTSLQHKQGELSAEQQVAEKVAAELSQNLALSNNEFEKLNKAHNDLNLLLNDKVVPLDAKCSQLTDELNKLQQHIDTLVEADNTLKKEQNTHQETEKKMQSEQAKLTDYLAEHKHNANLVEQLPVWQMKFATLTKLKEQEQGLNQSLKTAQSGLVEQRSVLEKTQNIINQSIENTKLQQEALQEQKQNLDTLLNNDELSHLKQELLLLNQRQPQRSTLSHSSDQWHKLQFEQQELTQKHHVLQQNIAAYEQQILQLRADYRPKLQIQKDLQKLLDQERKITDLTQARSQLQSGEACPLCGSYEHPSIGHYQTINVSDTEQRLNVITTELDAIKANGENLKTQQAVANDQCEAVAKQLQQLIDTSKILTTQWQTICNELKIQITIDNVNGFNHYITQCTQQQSYLVEHIKHIEQQELKLRELQTLVDASVNAQTQHTHQVELAEQKISTFGQQIQAAELEIKNVIEQYHADEKALENTFESLAFTLPEHDDATTWFEEKQQDSKNYIQAKESMTALQDKLTAVSVTNDNLANQIAQSQIKLKQEFDRLNKAKQNLDTEKTARFELFADKKVTEQRALSEKSVIEAQEQYKHVQVDAQNASQELTKLNAQLDELNIQLNGINTEQKQEQNNWLQQLESSPFSEQSQFESALLDEAKREELIVLKQSLQTSLDGAQALQVEAKKQLDMIKDHDERSQLLELSLSEITEQLAQLEVEILALTESIANTKFKLTENDKKQQNQESLLDQIVKSQVQYDDMSYLHALIGSQKGDKFRKFAQGLTLDHLVYLANKQLDRLHGRYLLQRKQTEALELQVIDTWQGDTVRDTKTLSGGESFLVSLALALALSDLVSHKTSIDSLFLDEGFGTLDSETLDIALNALDSLNASGKMIGVISHIEAMKERIPVQILVKKMNGLGVSQLEDKYRV</sequence>
<dbReference type="Pfam" id="PF13476">
    <property type="entry name" value="AAA_23"/>
    <property type="match status" value="1"/>
</dbReference>
<dbReference type="PANTHER" id="PTHR32114">
    <property type="entry name" value="ABC TRANSPORTER ABCH.3"/>
    <property type="match status" value="1"/>
</dbReference>
<dbReference type="RefSeq" id="WP_091983925.1">
    <property type="nucleotide sequence ID" value="NZ_FOLO01000016.1"/>
</dbReference>
<dbReference type="GO" id="GO:0016887">
    <property type="term" value="F:ATP hydrolysis activity"/>
    <property type="evidence" value="ECO:0007669"/>
    <property type="project" value="InterPro"/>
</dbReference>
<evidence type="ECO:0000256" key="1">
    <source>
        <dbReference type="SAM" id="Coils"/>
    </source>
</evidence>
<feature type="coiled-coil region" evidence="1">
    <location>
        <begin position="712"/>
        <end position="781"/>
    </location>
</feature>
<keyword evidence="4" id="KW-1185">Reference proteome</keyword>
<keyword evidence="3" id="KW-0378">Hydrolase</keyword>
<evidence type="ECO:0000259" key="2">
    <source>
        <dbReference type="Pfam" id="PF13476"/>
    </source>
</evidence>
<accession>A0A1I1LGE9</accession>
<organism evidence="3 4">
    <name type="scientific">Pseudoalteromonas denitrificans DSM 6059</name>
    <dbReference type="NCBI Taxonomy" id="1123010"/>
    <lineage>
        <taxon>Bacteria</taxon>
        <taxon>Pseudomonadati</taxon>
        <taxon>Pseudomonadota</taxon>
        <taxon>Gammaproteobacteria</taxon>
        <taxon>Alteromonadales</taxon>
        <taxon>Pseudoalteromonadaceae</taxon>
        <taxon>Pseudoalteromonas</taxon>
    </lineage>
</organism>
<feature type="coiled-coil region" evidence="1">
    <location>
        <begin position="841"/>
        <end position="937"/>
    </location>
</feature>
<feature type="domain" description="Rad50/SbcC-type AAA" evidence="2">
    <location>
        <begin position="5"/>
        <end position="246"/>
    </location>
</feature>
<dbReference type="AlphaFoldDB" id="A0A1I1LGE9"/>
<gene>
    <name evidence="3" type="ORF">SAMN02745724_02368</name>
</gene>
<dbReference type="SUPFAM" id="SSF52540">
    <property type="entry name" value="P-loop containing nucleoside triphosphate hydrolases"/>
    <property type="match status" value="2"/>
</dbReference>
<dbReference type="GO" id="GO:0004527">
    <property type="term" value="F:exonuclease activity"/>
    <property type="evidence" value="ECO:0007669"/>
    <property type="project" value="UniProtKB-KW"/>
</dbReference>
<feature type="coiled-coil region" evidence="1">
    <location>
        <begin position="255"/>
        <end position="282"/>
    </location>
</feature>
<keyword evidence="3" id="KW-0540">Nuclease</keyword>
<evidence type="ECO:0000313" key="4">
    <source>
        <dbReference type="Proteomes" id="UP000198862"/>
    </source>
</evidence>